<dbReference type="EMBL" id="CP114014">
    <property type="protein sequence ID" value="XAY07672.1"/>
    <property type="molecule type" value="Genomic_DNA"/>
</dbReference>
<evidence type="ECO:0000313" key="4">
    <source>
        <dbReference type="EMBL" id="XAY07672.1"/>
    </source>
</evidence>
<feature type="DNA-binding region" description="H-T-H motif" evidence="2">
    <location>
        <begin position="26"/>
        <end position="45"/>
    </location>
</feature>
<protein>
    <submittedName>
        <fullName evidence="4">HTH-type transcriptional regulator EthR</fullName>
    </submittedName>
</protein>
<name>A0AAU7B243_9ACTN</name>
<dbReference type="PRINTS" id="PR00455">
    <property type="entry name" value="HTHTETR"/>
</dbReference>
<feature type="domain" description="HTH tetR-type" evidence="3">
    <location>
        <begin position="3"/>
        <end position="63"/>
    </location>
</feature>
<dbReference type="Gene3D" id="1.10.10.60">
    <property type="entry name" value="Homeodomain-like"/>
    <property type="match status" value="1"/>
</dbReference>
<evidence type="ECO:0000256" key="1">
    <source>
        <dbReference type="ARBA" id="ARBA00023125"/>
    </source>
</evidence>
<gene>
    <name evidence="4" type="primary">ethR_7</name>
    <name evidence="4" type="ORF">DSM112329_04560</name>
</gene>
<sequence>MATSAQAAILAATEELLAERSLSDLSVARILQRAGVSRTTFYTHYPSKNAVVAACFRQFMDEVLVAVDPFLAGPAADPEAVIRASLRGWVATCLEHRGLVRAVSEEWPHDDELRRLWWGRLERGARDIAATIVADRATGAAPQGADAVALASCLIWAFERVVHVALAGGAHGLPDAESTVEPLVQLLVGGVYGRPLASPAPVFRVE</sequence>
<dbReference type="InterPro" id="IPR001647">
    <property type="entry name" value="HTH_TetR"/>
</dbReference>
<keyword evidence="1 2" id="KW-0238">DNA-binding</keyword>
<dbReference type="Gene3D" id="1.10.357.10">
    <property type="entry name" value="Tetracycline Repressor, domain 2"/>
    <property type="match status" value="1"/>
</dbReference>
<dbReference type="GO" id="GO:0003700">
    <property type="term" value="F:DNA-binding transcription factor activity"/>
    <property type="evidence" value="ECO:0007669"/>
    <property type="project" value="TreeGrafter"/>
</dbReference>
<dbReference type="SUPFAM" id="SSF46689">
    <property type="entry name" value="Homeodomain-like"/>
    <property type="match status" value="1"/>
</dbReference>
<dbReference type="InterPro" id="IPR009057">
    <property type="entry name" value="Homeodomain-like_sf"/>
</dbReference>
<dbReference type="InterPro" id="IPR036271">
    <property type="entry name" value="Tet_transcr_reg_TetR-rel_C_sf"/>
</dbReference>
<proteinExistence type="predicted"/>
<dbReference type="PANTHER" id="PTHR30055">
    <property type="entry name" value="HTH-TYPE TRANSCRIPTIONAL REGULATOR RUTR"/>
    <property type="match status" value="1"/>
</dbReference>
<reference evidence="4" key="1">
    <citation type="submission" date="2022-12" db="EMBL/GenBank/DDBJ databases">
        <title>Paraconexibacter alkalitolerans sp. nov. and Baekduia alba sp. nov., isolated from soil and emended description of the genera Paraconexibacter (Chun et al., 2020) and Baekduia (An et al., 2020).</title>
        <authorList>
            <person name="Vieira S."/>
            <person name="Huber K.J."/>
            <person name="Geppert A."/>
            <person name="Wolf J."/>
            <person name="Neumann-Schaal M."/>
            <person name="Muesken M."/>
            <person name="Overmann J."/>
        </authorList>
    </citation>
    <scope>NUCLEOTIDE SEQUENCE</scope>
    <source>
        <strain evidence="4">AEG42_29</strain>
    </source>
</reference>
<dbReference type="SUPFAM" id="SSF48498">
    <property type="entry name" value="Tetracyclin repressor-like, C-terminal domain"/>
    <property type="match status" value="1"/>
</dbReference>
<accession>A0AAU7B243</accession>
<dbReference type="InterPro" id="IPR049397">
    <property type="entry name" value="EthR_C"/>
</dbReference>
<dbReference type="InterPro" id="IPR050109">
    <property type="entry name" value="HTH-type_TetR-like_transc_reg"/>
</dbReference>
<dbReference type="Pfam" id="PF00440">
    <property type="entry name" value="TetR_N"/>
    <property type="match status" value="1"/>
</dbReference>
<dbReference type="Pfam" id="PF21313">
    <property type="entry name" value="EthR_C"/>
    <property type="match status" value="1"/>
</dbReference>
<organism evidence="4">
    <name type="scientific">Paraconexibacter sp. AEG42_29</name>
    <dbReference type="NCBI Taxonomy" id="2997339"/>
    <lineage>
        <taxon>Bacteria</taxon>
        <taxon>Bacillati</taxon>
        <taxon>Actinomycetota</taxon>
        <taxon>Thermoleophilia</taxon>
        <taxon>Solirubrobacterales</taxon>
        <taxon>Paraconexibacteraceae</taxon>
        <taxon>Paraconexibacter</taxon>
    </lineage>
</organism>
<evidence type="ECO:0000259" key="3">
    <source>
        <dbReference type="PROSITE" id="PS50977"/>
    </source>
</evidence>
<dbReference type="PANTHER" id="PTHR30055:SF184">
    <property type="entry name" value="HTH-TYPE TRANSCRIPTIONAL REGULATOR ETHR"/>
    <property type="match status" value="1"/>
</dbReference>
<dbReference type="RefSeq" id="WP_354698862.1">
    <property type="nucleotide sequence ID" value="NZ_CP114014.1"/>
</dbReference>
<dbReference type="PROSITE" id="PS50977">
    <property type="entry name" value="HTH_TETR_2"/>
    <property type="match status" value="1"/>
</dbReference>
<dbReference type="AlphaFoldDB" id="A0AAU7B243"/>
<dbReference type="KEGG" id="parq:DSM112329_04560"/>
<dbReference type="GO" id="GO:0000976">
    <property type="term" value="F:transcription cis-regulatory region binding"/>
    <property type="evidence" value="ECO:0007669"/>
    <property type="project" value="TreeGrafter"/>
</dbReference>
<evidence type="ECO:0000256" key="2">
    <source>
        <dbReference type="PROSITE-ProRule" id="PRU00335"/>
    </source>
</evidence>